<dbReference type="SUPFAM" id="SSF55729">
    <property type="entry name" value="Acyl-CoA N-acyltransferases (Nat)"/>
    <property type="match status" value="1"/>
</dbReference>
<dbReference type="EMBL" id="JAGHQL010000058">
    <property type="protein sequence ID" value="KAH0542234.1"/>
    <property type="molecule type" value="Genomic_DNA"/>
</dbReference>
<dbReference type="Proteomes" id="UP000698800">
    <property type="component" value="Unassembled WGS sequence"/>
</dbReference>
<dbReference type="GO" id="GO:0008080">
    <property type="term" value="F:N-acetyltransferase activity"/>
    <property type="evidence" value="ECO:0007669"/>
    <property type="project" value="InterPro"/>
</dbReference>
<dbReference type="InterPro" id="IPR016181">
    <property type="entry name" value="Acyl_CoA_acyltransferase"/>
</dbReference>
<dbReference type="InterPro" id="IPR000182">
    <property type="entry name" value="GNAT_dom"/>
</dbReference>
<keyword evidence="3" id="KW-0012">Acyltransferase</keyword>
<proteinExistence type="inferred from homology"/>
<dbReference type="PANTHER" id="PTHR13256:SF16">
    <property type="entry name" value="ALPHA_BETA-TUBULIN-N-ACETYLTRANSFERASE 9"/>
    <property type="match status" value="1"/>
</dbReference>
<gene>
    <name evidence="5" type="ORF">FGG08_003356</name>
</gene>
<feature type="domain" description="N-acetyltransferase" evidence="4">
    <location>
        <begin position="9"/>
        <end position="172"/>
    </location>
</feature>
<reference evidence="5" key="1">
    <citation type="submission" date="2021-03" db="EMBL/GenBank/DDBJ databases">
        <title>Comparative genomics and phylogenomic investigation of the class Geoglossomycetes provide insights into ecological specialization and systematics.</title>
        <authorList>
            <person name="Melie T."/>
            <person name="Pirro S."/>
            <person name="Miller A.N."/>
            <person name="Quandt A."/>
        </authorList>
    </citation>
    <scope>NUCLEOTIDE SEQUENCE</scope>
    <source>
        <strain evidence="5">GBOQ0MN5Z8</strain>
    </source>
</reference>
<keyword evidence="6" id="KW-1185">Reference proteome</keyword>
<evidence type="ECO:0000313" key="5">
    <source>
        <dbReference type="EMBL" id="KAH0542234.1"/>
    </source>
</evidence>
<evidence type="ECO:0000256" key="3">
    <source>
        <dbReference type="ARBA" id="ARBA00023315"/>
    </source>
</evidence>
<evidence type="ECO:0000256" key="1">
    <source>
        <dbReference type="ARBA" id="ARBA00009342"/>
    </source>
</evidence>
<dbReference type="Pfam" id="PF13302">
    <property type="entry name" value="Acetyltransf_3"/>
    <property type="match status" value="1"/>
</dbReference>
<dbReference type="AlphaFoldDB" id="A0A9P8L0Q5"/>
<comment type="similarity">
    <text evidence="1">Belongs to the acetyltransferase family. GNAT subfamily.</text>
</comment>
<sequence length="220" mass="25006">MAISTSKTLLVPYCEHHVSTYHRWMQDQELQNLTASEPLTLEEEHTMQRSWQTDRDKLTFIICLHSAASRETGEDMIGDVNLFLTNGGGRDGDEGVVGEVELMIAEEDMRGKGLGRAGLLAFLKFVTEHLEEILKEFQGGEKGEEEGLEYMRVRISEGNIKSIRLFESLGFQKIREEPNFFGEVELRTRGLTVARVDALLERYSIAGYQEIEYRGRLGSV</sequence>
<evidence type="ECO:0000256" key="2">
    <source>
        <dbReference type="ARBA" id="ARBA00022679"/>
    </source>
</evidence>
<evidence type="ECO:0000259" key="4">
    <source>
        <dbReference type="Pfam" id="PF13302"/>
    </source>
</evidence>
<protein>
    <recommendedName>
        <fullName evidence="4">N-acetyltransferase domain-containing protein</fullName>
    </recommendedName>
</protein>
<organism evidence="5 6">
    <name type="scientific">Glutinoglossum americanum</name>
    <dbReference type="NCBI Taxonomy" id="1670608"/>
    <lineage>
        <taxon>Eukaryota</taxon>
        <taxon>Fungi</taxon>
        <taxon>Dikarya</taxon>
        <taxon>Ascomycota</taxon>
        <taxon>Pezizomycotina</taxon>
        <taxon>Geoglossomycetes</taxon>
        <taxon>Geoglossales</taxon>
        <taxon>Geoglossaceae</taxon>
        <taxon>Glutinoglossum</taxon>
    </lineage>
</organism>
<dbReference type="OrthoDB" id="5043642at2759"/>
<accession>A0A9P8L0Q5</accession>
<comment type="caution">
    <text evidence="5">The sequence shown here is derived from an EMBL/GenBank/DDBJ whole genome shotgun (WGS) entry which is preliminary data.</text>
</comment>
<name>A0A9P8L0Q5_9PEZI</name>
<dbReference type="Gene3D" id="3.40.630.30">
    <property type="match status" value="1"/>
</dbReference>
<keyword evidence="2" id="KW-0808">Transferase</keyword>
<dbReference type="PANTHER" id="PTHR13256">
    <property type="entry name" value="N-ACETYLTRANSFERASE 9"/>
    <property type="match status" value="1"/>
</dbReference>
<dbReference type="InterPro" id="IPR039135">
    <property type="entry name" value="NAT9-like"/>
</dbReference>
<evidence type="ECO:0000313" key="6">
    <source>
        <dbReference type="Proteomes" id="UP000698800"/>
    </source>
</evidence>